<reference evidence="2" key="1">
    <citation type="submission" date="2023-03" db="EMBL/GenBank/DDBJ databases">
        <title>Massive genome expansion in bonnet fungi (Mycena s.s.) driven by repeated elements and novel gene families across ecological guilds.</title>
        <authorList>
            <consortium name="Lawrence Berkeley National Laboratory"/>
            <person name="Harder C.B."/>
            <person name="Miyauchi S."/>
            <person name="Viragh M."/>
            <person name="Kuo A."/>
            <person name="Thoen E."/>
            <person name="Andreopoulos B."/>
            <person name="Lu D."/>
            <person name="Skrede I."/>
            <person name="Drula E."/>
            <person name="Henrissat B."/>
            <person name="Morin E."/>
            <person name="Kohler A."/>
            <person name="Barry K."/>
            <person name="LaButti K."/>
            <person name="Morin E."/>
            <person name="Salamov A."/>
            <person name="Lipzen A."/>
            <person name="Mereny Z."/>
            <person name="Hegedus B."/>
            <person name="Baldrian P."/>
            <person name="Stursova M."/>
            <person name="Weitz H."/>
            <person name="Taylor A."/>
            <person name="Grigoriev I.V."/>
            <person name="Nagy L.G."/>
            <person name="Martin F."/>
            <person name="Kauserud H."/>
        </authorList>
    </citation>
    <scope>NUCLEOTIDE SEQUENCE</scope>
    <source>
        <strain evidence="2">CBHHK200</strain>
    </source>
</reference>
<sequence>CVVAAYAQLPTHFLERWNGKHFKRKRDWLQRLGLRIQLNHPPGSICPYRQAAPKDFVLYDLTGLHEINVDFCGCHAPGTDKPEAHRRQLMRACWWPATVNHPNTCTTFQVLRLFQVLNCLGKVSAYDFLRGLEKCTNHDDEIRGAQLK</sequence>
<accession>A0AAD6TAC1</accession>
<keyword evidence="3" id="KW-1185">Reference proteome</keyword>
<organism evidence="2 3">
    <name type="scientific">Mycena alexandri</name>
    <dbReference type="NCBI Taxonomy" id="1745969"/>
    <lineage>
        <taxon>Eukaryota</taxon>
        <taxon>Fungi</taxon>
        <taxon>Dikarya</taxon>
        <taxon>Basidiomycota</taxon>
        <taxon>Agaricomycotina</taxon>
        <taxon>Agaricomycetes</taxon>
        <taxon>Agaricomycetidae</taxon>
        <taxon>Agaricales</taxon>
        <taxon>Marasmiineae</taxon>
        <taxon>Mycenaceae</taxon>
        <taxon>Mycena</taxon>
    </lineage>
</organism>
<name>A0AAD6TAC1_9AGAR</name>
<evidence type="ECO:0000313" key="3">
    <source>
        <dbReference type="Proteomes" id="UP001218188"/>
    </source>
</evidence>
<comment type="caution">
    <text evidence="2">The sequence shown here is derived from an EMBL/GenBank/DDBJ whole genome shotgun (WGS) entry which is preliminary data.</text>
</comment>
<evidence type="ECO:0000313" key="2">
    <source>
        <dbReference type="EMBL" id="KAJ7042736.1"/>
    </source>
</evidence>
<feature type="non-terminal residue" evidence="2">
    <location>
        <position position="1"/>
    </location>
</feature>
<gene>
    <name evidence="2" type="ORF">C8F04DRAFT_945140</name>
</gene>
<dbReference type="InterPro" id="IPR041457">
    <property type="entry name" value="CxC2_KDZ-assoc"/>
</dbReference>
<protein>
    <recommendedName>
        <fullName evidence="1">CxC2-like cysteine cluster KDZ transposase-associated domain-containing protein</fullName>
    </recommendedName>
</protein>
<dbReference type="EMBL" id="JARJCM010000011">
    <property type="protein sequence ID" value="KAJ7042736.1"/>
    <property type="molecule type" value="Genomic_DNA"/>
</dbReference>
<proteinExistence type="predicted"/>
<feature type="domain" description="CxC2-like cysteine cluster KDZ transposase-associated" evidence="1">
    <location>
        <begin position="29"/>
        <end position="137"/>
    </location>
</feature>
<dbReference type="AlphaFoldDB" id="A0AAD6TAC1"/>
<dbReference type="Proteomes" id="UP001218188">
    <property type="component" value="Unassembled WGS sequence"/>
</dbReference>
<dbReference type="Pfam" id="PF18803">
    <property type="entry name" value="CxC2"/>
    <property type="match status" value="1"/>
</dbReference>
<evidence type="ECO:0000259" key="1">
    <source>
        <dbReference type="Pfam" id="PF18803"/>
    </source>
</evidence>